<name>Q7U9M5_PARMW</name>
<feature type="transmembrane region" description="Helical" evidence="8">
    <location>
        <begin position="323"/>
        <end position="341"/>
    </location>
</feature>
<feature type="transmembrane region" description="Helical" evidence="8">
    <location>
        <begin position="396"/>
        <end position="425"/>
    </location>
</feature>
<sequence length="515" mass="54663">MTIQSSSQRSWWRQPPLWVGATPLLIFLVVSAIDLALAKQFTDNGKAVVSTALGGLWQWMVLLVFLIAVVIAISPVGKLRLGGAEAKPSLKLFDWCAVLICTLLAGGGVFWSAAEPLYHFQTPSPVFDGIQGGTAEAVDPALAVSFLHWGFLAWALVATTTTITFSILERRGEPLRPRTLLVNVVPRGWVDGPIGHLADGLSVVAAIAGTVGPLGFLSLQLSNAAGQLPWLSDSAGLQSLVVVLLTAVFASSTVSGIQKGIKWLSELNVWLTLTMAAGLLLLGPGLWLIQHFFSGFLTYLIHLPRMALTPNVAPGNWINGWTVFYWGWFLGYAPLMGLFTAGVSRGRSIRELVLAVAILCPIVTNIWFTLLGGTGLQLELAGAGISEALARNGAAAALLAILSQLPLAGLLIPIGLVLVVLFMCTSADSMSYAAAMVVSGRNEPPAPLRLFWALMIGSLTLVLLRIGSGLGDSTSIDALQAFIVITAVPVTPLVLATLWSAPRLAWKEAQREGLN</sequence>
<keyword evidence="3" id="KW-0813">Transport</keyword>
<feature type="transmembrane region" description="Helical" evidence="8">
    <location>
        <begin position="353"/>
        <end position="376"/>
    </location>
</feature>
<comment type="subcellular location">
    <subcellularLocation>
        <location evidence="1">Cell membrane</location>
        <topology evidence="1">Multi-pass membrane protein</topology>
    </subcellularLocation>
</comment>
<evidence type="ECO:0000256" key="1">
    <source>
        <dbReference type="ARBA" id="ARBA00004651"/>
    </source>
</evidence>
<dbReference type="STRING" id="84588.SYNW0229"/>
<evidence type="ECO:0000256" key="7">
    <source>
        <dbReference type="ARBA" id="ARBA00023136"/>
    </source>
</evidence>
<reference evidence="9 10" key="1">
    <citation type="journal article" date="2003" name="Nature">
        <title>The genome of a motile marine Synechococcus.</title>
        <authorList>
            <person name="Palenik B."/>
            <person name="Brahamsha B."/>
            <person name="Larimer F."/>
            <person name="Land M."/>
            <person name="Hauser L."/>
            <person name="Chain P."/>
            <person name="Lamerdin J."/>
            <person name="Regala W."/>
            <person name="Allen E.A."/>
            <person name="McCarren J."/>
            <person name="Paulsen I."/>
            <person name="Dufresne A."/>
            <person name="Partensky F."/>
            <person name="Webb E."/>
            <person name="Waterbury J."/>
        </authorList>
    </citation>
    <scope>NUCLEOTIDE SEQUENCE [LARGE SCALE GENOMIC DNA]</scope>
    <source>
        <strain evidence="9 10">WH8102</strain>
    </source>
</reference>
<feature type="transmembrane region" description="Helical" evidence="8">
    <location>
        <begin position="237"/>
        <end position="257"/>
    </location>
</feature>
<evidence type="ECO:0000256" key="2">
    <source>
        <dbReference type="ARBA" id="ARBA00005658"/>
    </source>
</evidence>
<dbReference type="PANTHER" id="PTHR30047:SF7">
    <property type="entry name" value="HIGH-AFFINITY CHOLINE TRANSPORT PROTEIN"/>
    <property type="match status" value="1"/>
</dbReference>
<dbReference type="RefSeq" id="WP_011127105.1">
    <property type="nucleotide sequence ID" value="NC_005070.1"/>
</dbReference>
<evidence type="ECO:0000256" key="8">
    <source>
        <dbReference type="SAM" id="Phobius"/>
    </source>
</evidence>
<evidence type="ECO:0000256" key="5">
    <source>
        <dbReference type="ARBA" id="ARBA00022692"/>
    </source>
</evidence>
<dbReference type="GO" id="GO:0005886">
    <property type="term" value="C:plasma membrane"/>
    <property type="evidence" value="ECO:0007669"/>
    <property type="project" value="UniProtKB-SubCell"/>
</dbReference>
<keyword evidence="5 8" id="KW-0812">Transmembrane</keyword>
<feature type="transmembrane region" description="Helical" evidence="8">
    <location>
        <begin position="197"/>
        <end position="217"/>
    </location>
</feature>
<keyword evidence="10" id="KW-1185">Reference proteome</keyword>
<feature type="transmembrane region" description="Helical" evidence="8">
    <location>
        <begin position="478"/>
        <end position="501"/>
    </location>
</feature>
<dbReference type="eggNOG" id="COG1292">
    <property type="taxonomic scope" value="Bacteria"/>
</dbReference>
<evidence type="ECO:0000313" key="9">
    <source>
        <dbReference type="EMBL" id="CAE06744.1"/>
    </source>
</evidence>
<keyword evidence="7 8" id="KW-0472">Membrane</keyword>
<feature type="transmembrane region" description="Helical" evidence="8">
    <location>
        <begin position="95"/>
        <end position="114"/>
    </location>
</feature>
<keyword evidence="4" id="KW-1003">Cell membrane</keyword>
<evidence type="ECO:0000256" key="4">
    <source>
        <dbReference type="ARBA" id="ARBA00022475"/>
    </source>
</evidence>
<protein>
    <submittedName>
        <fullName evidence="9">Glycine betaine transporter, BCCT family</fullName>
    </submittedName>
</protein>
<feature type="transmembrane region" description="Helical" evidence="8">
    <location>
        <begin position="56"/>
        <end position="74"/>
    </location>
</feature>
<dbReference type="GO" id="GO:0022857">
    <property type="term" value="F:transmembrane transporter activity"/>
    <property type="evidence" value="ECO:0007669"/>
    <property type="project" value="InterPro"/>
</dbReference>
<proteinExistence type="inferred from homology"/>
<keyword evidence="6 8" id="KW-1133">Transmembrane helix</keyword>
<gene>
    <name evidence="9" type="ordered locus">SYNW0229</name>
</gene>
<dbReference type="PANTHER" id="PTHR30047">
    <property type="entry name" value="HIGH-AFFINITY CHOLINE TRANSPORT PROTEIN-RELATED"/>
    <property type="match status" value="1"/>
</dbReference>
<feature type="transmembrane region" description="Helical" evidence="8">
    <location>
        <begin position="146"/>
        <end position="168"/>
    </location>
</feature>
<dbReference type="EMBL" id="BX569689">
    <property type="protein sequence ID" value="CAE06744.1"/>
    <property type="molecule type" value="Genomic_DNA"/>
</dbReference>
<evidence type="ECO:0000256" key="6">
    <source>
        <dbReference type="ARBA" id="ARBA00022989"/>
    </source>
</evidence>
<dbReference type="KEGG" id="syw:SYNW0229"/>
<evidence type="ECO:0000256" key="3">
    <source>
        <dbReference type="ARBA" id="ARBA00022448"/>
    </source>
</evidence>
<feature type="transmembrane region" description="Helical" evidence="8">
    <location>
        <begin position="446"/>
        <end position="466"/>
    </location>
</feature>
<dbReference type="Pfam" id="PF02028">
    <property type="entry name" value="BCCT"/>
    <property type="match status" value="1"/>
</dbReference>
<comment type="similarity">
    <text evidence="2">Belongs to the BCCT transporter (TC 2.A.15) family.</text>
</comment>
<evidence type="ECO:0000313" key="10">
    <source>
        <dbReference type="Proteomes" id="UP000001422"/>
    </source>
</evidence>
<dbReference type="HOGENOM" id="CLU_010118_6_4_3"/>
<accession>Q7U9M5</accession>
<feature type="transmembrane region" description="Helical" evidence="8">
    <location>
        <begin position="269"/>
        <end position="289"/>
    </location>
</feature>
<organism evidence="9 10">
    <name type="scientific">Parasynechococcus marenigrum (strain WH8102)</name>
    <dbReference type="NCBI Taxonomy" id="84588"/>
    <lineage>
        <taxon>Bacteria</taxon>
        <taxon>Bacillati</taxon>
        <taxon>Cyanobacteriota</taxon>
        <taxon>Cyanophyceae</taxon>
        <taxon>Synechococcales</taxon>
        <taxon>Prochlorococcaceae</taxon>
        <taxon>Parasynechococcus</taxon>
        <taxon>Parasynechococcus marenigrum</taxon>
    </lineage>
</organism>
<dbReference type="AlphaFoldDB" id="Q7U9M5"/>
<dbReference type="InterPro" id="IPR000060">
    <property type="entry name" value="BCCT_transptr"/>
</dbReference>
<dbReference type="Proteomes" id="UP000001422">
    <property type="component" value="Chromosome"/>
</dbReference>